<evidence type="ECO:0000313" key="3">
    <source>
        <dbReference type="EMBL" id="WGM03417.1"/>
    </source>
</evidence>
<dbReference type="SUPFAM" id="SSF53067">
    <property type="entry name" value="Actin-like ATPase domain"/>
    <property type="match status" value="2"/>
</dbReference>
<dbReference type="InterPro" id="IPR048345">
    <property type="entry name" value="ParM_C"/>
</dbReference>
<feature type="domain" description="Plasmid segregation protein ParM/StbA N-terminal" evidence="1">
    <location>
        <begin position="2"/>
        <end position="157"/>
    </location>
</feature>
<keyword evidence="3" id="KW-0614">Plasmid</keyword>
<proteinExistence type="predicted"/>
<gene>
    <name evidence="3" type="primary">parM</name>
    <name evidence="3" type="ORF">QE210_18680</name>
</gene>
<accession>A0AA95GR74</accession>
<feature type="domain" description="Plasmid segregation protein ParM C-terminal" evidence="2">
    <location>
        <begin position="162"/>
        <end position="315"/>
    </location>
</feature>
<evidence type="ECO:0000313" key="4">
    <source>
        <dbReference type="Proteomes" id="UP001177595"/>
    </source>
</evidence>
<dbReference type="EMBL" id="CP123506">
    <property type="protein sequence ID" value="WGM03417.1"/>
    <property type="molecule type" value="Genomic_DNA"/>
</dbReference>
<dbReference type="InterPro" id="IPR056367">
    <property type="entry name" value="ASKHA_NBD_ParM_R1-like"/>
</dbReference>
<dbReference type="Gene3D" id="3.30.420.40">
    <property type="match status" value="2"/>
</dbReference>
<organism evidence="3 4">
    <name type="scientific">Arsenophonus nasoniae</name>
    <name type="common">son-killer infecting Nasonia vitripennis</name>
    <dbReference type="NCBI Taxonomy" id="638"/>
    <lineage>
        <taxon>Bacteria</taxon>
        <taxon>Pseudomonadati</taxon>
        <taxon>Pseudomonadota</taxon>
        <taxon>Gammaproteobacteria</taxon>
        <taxon>Enterobacterales</taxon>
        <taxon>Morganellaceae</taxon>
        <taxon>Arsenophonus</taxon>
    </lineage>
</organism>
<protein>
    <submittedName>
        <fullName evidence="3">Plasmid segregation protein ParM</fullName>
    </submittedName>
</protein>
<dbReference type="RefSeq" id="WP_280626578.1">
    <property type="nucleotide sequence ID" value="NZ_CP123506.1"/>
</dbReference>
<dbReference type="AlphaFoldDB" id="A0AA95GR74"/>
<geneLocation type="plasmid" evidence="3 4">
    <name>paPv2</name>
</geneLocation>
<dbReference type="Proteomes" id="UP001177595">
    <property type="component" value="Plasmid paPv2"/>
</dbReference>
<dbReference type="Pfam" id="PF06406">
    <property type="entry name" value="StbA_N"/>
    <property type="match status" value="1"/>
</dbReference>
<dbReference type="InterPro" id="IPR009440">
    <property type="entry name" value="ParM/StbA_N"/>
</dbReference>
<evidence type="ECO:0000259" key="2">
    <source>
        <dbReference type="Pfam" id="PF21523"/>
    </source>
</evidence>
<dbReference type="CDD" id="cd24022">
    <property type="entry name" value="ASKHA_NBD_ParM_R1-like"/>
    <property type="match status" value="1"/>
</dbReference>
<reference evidence="3" key="1">
    <citation type="submission" date="2023-04" db="EMBL/GenBank/DDBJ databases">
        <title>Genome dynamics across the evolutionary transition to endosymbiosis.</title>
        <authorList>
            <person name="Siozios S."/>
            <person name="Nadal-Jimenez P."/>
            <person name="Azagi T."/>
            <person name="Sprong H."/>
            <person name="Frost C.L."/>
            <person name="Parratt S.R."/>
            <person name="Taylor G."/>
            <person name="Brettell L."/>
            <person name="Lew K.C."/>
            <person name="Croft L."/>
            <person name="King K.C."/>
            <person name="Brockhurst M.A."/>
            <person name="Hypsa V."/>
            <person name="Novakova E."/>
            <person name="Darby A.C."/>
            <person name="Hurst G.D.D."/>
        </authorList>
    </citation>
    <scope>NUCLEOTIDE SEQUENCE</scope>
    <source>
        <strain evidence="3">APv</strain>
        <plasmid evidence="3">paPv2</plasmid>
    </source>
</reference>
<name>A0AA95GR74_9GAMM</name>
<evidence type="ECO:0000259" key="1">
    <source>
        <dbReference type="Pfam" id="PF06406"/>
    </source>
</evidence>
<dbReference type="Pfam" id="PF21523">
    <property type="entry name" value="ParM_N"/>
    <property type="match status" value="1"/>
</dbReference>
<sequence>MLSVMCDDGSTCVKLAWLENGNIKTHISPNAFREGWKSEAFNQVLNFVIDGKKYAFDKGHNAILSTTNIAFQYSDLDLLAIHKALLTSTLSPQEIEITVTLPINEFFHHDGQKNMANIERKRNNVLRKVKVNNNQSFEIKSVFVMPESVPAVAEELKKDDVSPLEKSIIVDLGGTTMDCGIITGGELDVSEVYGNPSIGTRSVAIAIIKAMGIADSDINEYEANAILSSEDKRKEISAIINNCSMIDHVMTEINNAIENYAKSVISQIEQLQKVNRIYLAGGGAELIDNYVTAHFSNKKVRKLDDAQLALVKTLVYV</sequence>
<dbReference type="InterPro" id="IPR043129">
    <property type="entry name" value="ATPase_NBD"/>
</dbReference>